<reference evidence="2" key="1">
    <citation type="submission" date="2020-11" db="EMBL/GenBank/DDBJ databases">
        <title>Nocardioides sp. nov., isolated from Soil of Cynanchum wilfordii Hemsley rhizosphere.</title>
        <authorList>
            <person name="Lee J.-S."/>
            <person name="Suh M.K."/>
            <person name="Kim J.-S."/>
        </authorList>
    </citation>
    <scope>NUCLEOTIDE SEQUENCE</scope>
    <source>
        <strain evidence="2">KCTC 19275</strain>
    </source>
</reference>
<feature type="chain" id="PRO_5037688139" evidence="1">
    <location>
        <begin position="27"/>
        <end position="323"/>
    </location>
</feature>
<dbReference type="Proteomes" id="UP000640489">
    <property type="component" value="Unassembled WGS sequence"/>
</dbReference>
<proteinExistence type="predicted"/>
<dbReference type="AlphaFoldDB" id="A0A930VK24"/>
<evidence type="ECO:0000313" key="3">
    <source>
        <dbReference type="Proteomes" id="UP000640489"/>
    </source>
</evidence>
<gene>
    <name evidence="2" type="ORF">ISU07_22835</name>
</gene>
<evidence type="ECO:0000313" key="2">
    <source>
        <dbReference type="EMBL" id="MBF4765982.1"/>
    </source>
</evidence>
<name>A0A930VK24_9ACTN</name>
<dbReference type="EMBL" id="JADKPN010000021">
    <property type="protein sequence ID" value="MBF4765982.1"/>
    <property type="molecule type" value="Genomic_DNA"/>
</dbReference>
<organism evidence="2 3">
    <name type="scientific">Nocardioides islandensis</name>
    <dbReference type="NCBI Taxonomy" id="433663"/>
    <lineage>
        <taxon>Bacteria</taxon>
        <taxon>Bacillati</taxon>
        <taxon>Actinomycetota</taxon>
        <taxon>Actinomycetes</taxon>
        <taxon>Propionibacteriales</taxon>
        <taxon>Nocardioidaceae</taxon>
        <taxon>Nocardioides</taxon>
    </lineage>
</organism>
<protein>
    <submittedName>
        <fullName evidence="2">Uncharacterized protein</fullName>
    </submittedName>
</protein>
<accession>A0A930VK24</accession>
<dbReference type="SUPFAM" id="SSF101898">
    <property type="entry name" value="NHL repeat"/>
    <property type="match status" value="1"/>
</dbReference>
<keyword evidence="3" id="KW-1185">Reference proteome</keyword>
<evidence type="ECO:0000256" key="1">
    <source>
        <dbReference type="SAM" id="SignalP"/>
    </source>
</evidence>
<sequence>MRRVLTFTTTLMTVGVSLLAAAPSGAAETIPIKPGALSRGPDVRGPHVEGTVIVDGDVSVKVKRPNVLLYGKWQGSYIAATGNSQWGNVKLVKIAATGAVKVLREFIDPFNAVLDAESDQVAYSYGDSTQKPTLAVYDLGLDDEVSVHAFAGLPRLLAFDDGLTVASLGSPKVKTLTWNTVSNDVTKVNAKLGNYASVAHDLLGYFSKDPQFGGCQVLAHLSDPGDVLFTNCDERIDAVSPDGKRVATIPLLSDGIGPADILVRKANGTLLVHYTIDNYFGRVWWESNTKLLFDANGRTKAATVRCQVADCNRASDLRPTPEL</sequence>
<comment type="caution">
    <text evidence="2">The sequence shown here is derived from an EMBL/GenBank/DDBJ whole genome shotgun (WGS) entry which is preliminary data.</text>
</comment>
<feature type="signal peptide" evidence="1">
    <location>
        <begin position="1"/>
        <end position="26"/>
    </location>
</feature>
<dbReference type="RefSeq" id="WP_194709167.1">
    <property type="nucleotide sequence ID" value="NZ_JADKPN010000021.1"/>
</dbReference>
<keyword evidence="1" id="KW-0732">Signal</keyword>